<accession>A0A5C5RJL1</accession>
<keyword evidence="1" id="KW-1133">Transmembrane helix</keyword>
<sequence>MNAEQYLTDVAARCDQLVTEMYEAEDLAQVQADVAVIVTTAPELAVNMLMVFAAQAMRRDQLRDRRVIELAWRRYATGRSVCGEVPQP</sequence>
<name>A0A5C5RJL1_9ACTN</name>
<dbReference type="RefSeq" id="WP_146434630.1">
    <property type="nucleotide sequence ID" value="NZ_VIGV01000004.1"/>
</dbReference>
<reference evidence="2 3" key="1">
    <citation type="submission" date="2019-08" db="EMBL/GenBank/DDBJ databases">
        <title>Tsukamurella conjunctivitidis sp. nov., Tsukamurella assacharolytica sp. nov. and Tsukamurella sputae sp. nov. isolated from patients with conjunctivitis, bacteraemia (lymphoma) and respiratory infection (sputum) in Hong Kong.</title>
        <authorList>
            <person name="Fok K.M.N."/>
            <person name="Fong J.Y.H."/>
        </authorList>
    </citation>
    <scope>NUCLEOTIDE SEQUENCE [LARGE SCALE GENOMIC DNA]</scope>
    <source>
        <strain evidence="2 3">HKU70</strain>
    </source>
</reference>
<gene>
    <name evidence="2" type="ORF">FK268_12820</name>
</gene>
<comment type="caution">
    <text evidence="2">The sequence shown here is derived from an EMBL/GenBank/DDBJ whole genome shotgun (WGS) entry which is preliminary data.</text>
</comment>
<dbReference type="AlphaFoldDB" id="A0A5C5RJL1"/>
<protein>
    <submittedName>
        <fullName evidence="2">Uncharacterized protein</fullName>
    </submittedName>
</protein>
<evidence type="ECO:0000313" key="2">
    <source>
        <dbReference type="EMBL" id="TWS23196.1"/>
    </source>
</evidence>
<feature type="transmembrane region" description="Helical" evidence="1">
    <location>
        <begin position="34"/>
        <end position="56"/>
    </location>
</feature>
<evidence type="ECO:0000313" key="3">
    <source>
        <dbReference type="Proteomes" id="UP000319792"/>
    </source>
</evidence>
<proteinExistence type="predicted"/>
<dbReference type="Proteomes" id="UP000319792">
    <property type="component" value="Unassembled WGS sequence"/>
</dbReference>
<keyword evidence="3" id="KW-1185">Reference proteome</keyword>
<dbReference type="EMBL" id="VIGV01000004">
    <property type="protein sequence ID" value="TWS23196.1"/>
    <property type="molecule type" value="Genomic_DNA"/>
</dbReference>
<organism evidence="2 3">
    <name type="scientific">Tsukamurella sputi</name>
    <dbReference type="NCBI Taxonomy" id="2591848"/>
    <lineage>
        <taxon>Bacteria</taxon>
        <taxon>Bacillati</taxon>
        <taxon>Actinomycetota</taxon>
        <taxon>Actinomycetes</taxon>
        <taxon>Mycobacteriales</taxon>
        <taxon>Tsukamurellaceae</taxon>
        <taxon>Tsukamurella</taxon>
    </lineage>
</organism>
<keyword evidence="1" id="KW-0812">Transmembrane</keyword>
<evidence type="ECO:0000256" key="1">
    <source>
        <dbReference type="SAM" id="Phobius"/>
    </source>
</evidence>
<keyword evidence="1" id="KW-0472">Membrane</keyword>